<protein>
    <recommendedName>
        <fullName evidence="3">Transposase</fullName>
    </recommendedName>
</protein>
<proteinExistence type="predicted"/>
<comment type="caution">
    <text evidence="1">The sequence shown here is derived from an EMBL/GenBank/DDBJ whole genome shotgun (WGS) entry which is preliminary data.</text>
</comment>
<sequence>MDDFYAARSSTKPPLPWTNFPPPFSVDHQRNLVERFFNRITQMRGLATRYDRRADDYLAALQLAATRVWINSANESAS</sequence>
<keyword evidence="2" id="KW-1185">Reference proteome</keyword>
<dbReference type="Proteomes" id="UP001143349">
    <property type="component" value="Unassembled WGS sequence"/>
</dbReference>
<reference evidence="1" key="1">
    <citation type="journal article" date="2014" name="Int. J. Syst. Evol. Microbiol.">
        <title>Complete genome sequence of Corynebacterium casei LMG S-19264T (=DSM 44701T), isolated from a smear-ripened cheese.</title>
        <authorList>
            <consortium name="US DOE Joint Genome Institute (JGI-PGF)"/>
            <person name="Walter F."/>
            <person name="Albersmeier A."/>
            <person name="Kalinowski J."/>
            <person name="Ruckert C."/>
        </authorList>
    </citation>
    <scope>NUCLEOTIDE SEQUENCE</scope>
    <source>
        <strain evidence="1">VKM B-2222</strain>
    </source>
</reference>
<name>A0AAD3NXV4_9RHOB</name>
<evidence type="ECO:0008006" key="3">
    <source>
        <dbReference type="Google" id="ProtNLM"/>
    </source>
</evidence>
<dbReference type="AlphaFoldDB" id="A0AAD3NXV4"/>
<organism evidence="1 2">
    <name type="scientific">Paracoccus kondratievae</name>
    <dbReference type="NCBI Taxonomy" id="135740"/>
    <lineage>
        <taxon>Bacteria</taxon>
        <taxon>Pseudomonadati</taxon>
        <taxon>Pseudomonadota</taxon>
        <taxon>Alphaproteobacteria</taxon>
        <taxon>Rhodobacterales</taxon>
        <taxon>Paracoccaceae</taxon>
        <taxon>Paracoccus</taxon>
    </lineage>
</organism>
<dbReference type="EMBL" id="BSFH01000017">
    <property type="protein sequence ID" value="GLK63365.1"/>
    <property type="molecule type" value="Genomic_DNA"/>
</dbReference>
<evidence type="ECO:0000313" key="1">
    <source>
        <dbReference type="EMBL" id="GLK63365.1"/>
    </source>
</evidence>
<evidence type="ECO:0000313" key="2">
    <source>
        <dbReference type="Proteomes" id="UP001143349"/>
    </source>
</evidence>
<accession>A0AAD3NXV4</accession>
<reference evidence="1" key="2">
    <citation type="submission" date="2023-01" db="EMBL/GenBank/DDBJ databases">
        <authorList>
            <person name="Sun Q."/>
            <person name="Evtushenko L."/>
        </authorList>
    </citation>
    <scope>NUCLEOTIDE SEQUENCE</scope>
    <source>
        <strain evidence="1">VKM B-2222</strain>
    </source>
</reference>
<gene>
    <name evidence="1" type="ORF">GCM10017635_08350</name>
</gene>